<protein>
    <submittedName>
        <fullName evidence="1">Uncharacterized protein</fullName>
    </submittedName>
</protein>
<organism evidence="1">
    <name type="scientific">bioreactor metagenome</name>
    <dbReference type="NCBI Taxonomy" id="1076179"/>
    <lineage>
        <taxon>unclassified sequences</taxon>
        <taxon>metagenomes</taxon>
        <taxon>ecological metagenomes</taxon>
    </lineage>
</organism>
<evidence type="ECO:0000313" key="1">
    <source>
        <dbReference type="EMBL" id="MPM91270.1"/>
    </source>
</evidence>
<gene>
    <name evidence="1" type="ORF">SDC9_138398</name>
</gene>
<reference evidence="1" key="1">
    <citation type="submission" date="2019-08" db="EMBL/GenBank/DDBJ databases">
        <authorList>
            <person name="Kucharzyk K."/>
            <person name="Murdoch R.W."/>
            <person name="Higgins S."/>
            <person name="Loffler F."/>
        </authorList>
    </citation>
    <scope>NUCLEOTIDE SEQUENCE</scope>
</reference>
<accession>A0A645DP69</accession>
<comment type="caution">
    <text evidence="1">The sequence shown here is derived from an EMBL/GenBank/DDBJ whole genome shotgun (WGS) entry which is preliminary data.</text>
</comment>
<sequence length="87" mass="9737">MQPGRAVGHRRAVAQMIVSHHGEAPPRQIRRKVPIAQDIFRNPMGNLQHGPGRSFRQPLHRVQISFSVSRKEGKFAFLHGGTPLSVL</sequence>
<dbReference type="AlphaFoldDB" id="A0A645DP69"/>
<proteinExistence type="predicted"/>
<dbReference type="EMBL" id="VSSQ01038360">
    <property type="protein sequence ID" value="MPM91270.1"/>
    <property type="molecule type" value="Genomic_DNA"/>
</dbReference>
<name>A0A645DP69_9ZZZZ</name>